<proteinExistence type="inferred from homology"/>
<protein>
    <recommendedName>
        <fullName evidence="2">Protein kinase domain-containing protein</fullName>
    </recommendedName>
</protein>
<dbReference type="InterPro" id="IPR006597">
    <property type="entry name" value="Sel1-like"/>
</dbReference>
<gene>
    <name evidence="3" type="ORF">M9Y10_030633</name>
</gene>
<reference evidence="3 4" key="1">
    <citation type="submission" date="2024-04" db="EMBL/GenBank/DDBJ databases">
        <title>Tritrichomonas musculus Genome.</title>
        <authorList>
            <person name="Alves-Ferreira E."/>
            <person name="Grigg M."/>
            <person name="Lorenzi H."/>
            <person name="Galac M."/>
        </authorList>
    </citation>
    <scope>NUCLEOTIDE SEQUENCE [LARGE SCALE GENOMIC DNA]</scope>
    <source>
        <strain evidence="3 4">EAF2021</strain>
    </source>
</reference>
<comment type="similarity">
    <text evidence="1">Belongs to the sel-1 family.</text>
</comment>
<accession>A0ABR2H2K9</accession>
<dbReference type="SMART" id="SM00671">
    <property type="entry name" value="SEL1"/>
    <property type="match status" value="27"/>
</dbReference>
<dbReference type="PROSITE" id="PS50011">
    <property type="entry name" value="PROTEIN_KINASE_DOM"/>
    <property type="match status" value="1"/>
</dbReference>
<dbReference type="InterPro" id="IPR000719">
    <property type="entry name" value="Prot_kinase_dom"/>
</dbReference>
<dbReference type="SMART" id="SM00220">
    <property type="entry name" value="S_TKc"/>
    <property type="match status" value="1"/>
</dbReference>
<dbReference type="SMART" id="SM00028">
    <property type="entry name" value="TPR"/>
    <property type="match status" value="7"/>
</dbReference>
<sequence>MIQNFLDFPKALKDGFITISLPSFENLLKCYSFHLFTEESNLDEILPNLTSSKVIIVNKCEMSDNISKHQFIIASFEKTIIIFEESSISILDKLFYNNKEIKVCFLSDAKDIKNHTFINDYHLITDNPYIEQEIKEFSERINFKLNNGKKYWEIMKIILPFIIRYLIENGYEKLRKDRVKNIIQNLYLNKPIKNVSNNNFIEIRHIGNGSSFQVFLVYSIEDEELYVIKKPYNSNQELIKRVCENCTICHPFMSQLVGVNFNQNYLIAEYIDGLTLKKIDHLELSKTDKIKIIIEIISAIQSIHEKHLIFRDLSPSNIIIDHNKDAVIIDFDRMIEFDKYKNKTLDDKFTCDFNDNFTAPEVDTGTFSYECDIYSLGKMIYYILVGKIPLKNEEDFKKCPEIEPIYKKCTKIDPKERPSIQKLTYEFIKNYCTLFLKDDPRYFYVQNVIGNIYSLGEEVQRDVNKAIQYYSFSAKENFSNAQYNLGRIYYDDEYAIHDIEKAIYYFSLAANQNNPDALYRLALIYQDDIEKYINYLQLAAENGYEPALNDLFAIYSSDEFGLKNISKSSQYYKQASNSIDPKVHYSLGCIFYYGIYVEKDIEKSIYHYKRAAELHSCISQYNLGAIYLNGLEYIKPDIDKSIYYFSLAAEQNFVDAQFTLGMIYSKIVKNISKSIYYYEAAAKQNNLNAQYNLGNIYVKSDIDKAIYYYSLAADQNDADSLYQVGKCYIEKKDNEKALHYLKLAAKQNHKSAIKELIHISIELGNKYYKGWDVSQDINKAIHYYEFAAENSSSAQRILGCIYWNDKNDVNLAIHYFKLSAEQNDKVAQFNLGRIYFEGQFVNINMNKAIKYFTCAAEQNMIDAQIALGNIYAFGSNIPKDIEKSKYYLLKAANQKNPEALYLLGSIYSDTKFENIDINKAISYFSLAANLDLKKSQSQYIIESQFNLGIIYLQLNIDKSIHYLTLAAENNHVKAQSTLGCLYCEGTLFNKDIDKGIYYLELAGKQNDPFALYNLGSIYCDNDYGKKNVKKAIFYYSHSAKLNDPKAQNDLGVFLIEGKDIEKDIKSGLEYLHLSANQNWPQAQHNIGFIYFEGKYVPKDIDKSIYYFKLAAKQKHPNAQFDLGNIYYNGMGVPRDTSLGIRYFTLAANENNFVHSQYILGIIYYKGEFVSQDFKKSIYYFKLAANQNDSSAQNYLGIIYMDEKYDKHNINIAIHYFLLSASHSNTDALFNLSLIYSDGIYVKQDIEKSIHYCKLAANLNNSDAQLNLGIFYLNILNKYYNVKKGIHFLTLSSNNENRMANFSLGYLYHTGLYVNEDVDKAIKLYKDSLVKIEYARNNLGVLYMGNSKKNLPNAIEYFNEAIQKNDDLLSMINLANIYFFEKDFKNIDKSIELLIKSCKYRFTPSLEYLCLALITKYKFDYQSYALEIEKYSSDSIILVNLIESMILLLHLYEDINYQKHLLSFQNNTFLYNESFRRVSSNDIIQLKNKAKQKNKNFKNLVDINKLFYEGFGIL</sequence>
<dbReference type="InterPro" id="IPR011990">
    <property type="entry name" value="TPR-like_helical_dom_sf"/>
</dbReference>
<feature type="domain" description="Protein kinase" evidence="2">
    <location>
        <begin position="200"/>
        <end position="428"/>
    </location>
</feature>
<evidence type="ECO:0000256" key="1">
    <source>
        <dbReference type="ARBA" id="ARBA00038101"/>
    </source>
</evidence>
<evidence type="ECO:0000313" key="3">
    <source>
        <dbReference type="EMBL" id="KAK8840428.1"/>
    </source>
</evidence>
<dbReference type="Gene3D" id="1.25.40.10">
    <property type="entry name" value="Tetratricopeptide repeat domain"/>
    <property type="match status" value="5"/>
</dbReference>
<keyword evidence="4" id="KW-1185">Reference proteome</keyword>
<name>A0ABR2H2K9_9EUKA</name>
<dbReference type="Gene3D" id="1.10.510.10">
    <property type="entry name" value="Transferase(Phosphotransferase) domain 1"/>
    <property type="match status" value="1"/>
</dbReference>
<dbReference type="Proteomes" id="UP001470230">
    <property type="component" value="Unassembled WGS sequence"/>
</dbReference>
<organism evidence="3 4">
    <name type="scientific">Tritrichomonas musculus</name>
    <dbReference type="NCBI Taxonomy" id="1915356"/>
    <lineage>
        <taxon>Eukaryota</taxon>
        <taxon>Metamonada</taxon>
        <taxon>Parabasalia</taxon>
        <taxon>Tritrichomonadida</taxon>
        <taxon>Tritrichomonadidae</taxon>
        <taxon>Tritrichomonas</taxon>
    </lineage>
</organism>
<evidence type="ECO:0000313" key="4">
    <source>
        <dbReference type="Proteomes" id="UP001470230"/>
    </source>
</evidence>
<dbReference type="EMBL" id="JAPFFF010000045">
    <property type="protein sequence ID" value="KAK8840428.1"/>
    <property type="molecule type" value="Genomic_DNA"/>
</dbReference>
<dbReference type="PANTHER" id="PTHR11102:SF160">
    <property type="entry name" value="ERAD-ASSOCIATED E3 UBIQUITIN-PROTEIN LIGASE COMPONENT HRD3"/>
    <property type="match status" value="1"/>
</dbReference>
<dbReference type="SUPFAM" id="SSF56112">
    <property type="entry name" value="Protein kinase-like (PK-like)"/>
    <property type="match status" value="1"/>
</dbReference>
<dbReference type="InterPro" id="IPR011009">
    <property type="entry name" value="Kinase-like_dom_sf"/>
</dbReference>
<evidence type="ECO:0000259" key="2">
    <source>
        <dbReference type="PROSITE" id="PS50011"/>
    </source>
</evidence>
<dbReference type="InterPro" id="IPR050767">
    <property type="entry name" value="Sel1_AlgK"/>
</dbReference>
<dbReference type="Pfam" id="PF08238">
    <property type="entry name" value="Sel1"/>
    <property type="match status" value="25"/>
</dbReference>
<dbReference type="InterPro" id="IPR019734">
    <property type="entry name" value="TPR_rpt"/>
</dbReference>
<dbReference type="PANTHER" id="PTHR11102">
    <property type="entry name" value="SEL-1-LIKE PROTEIN"/>
    <property type="match status" value="1"/>
</dbReference>
<comment type="caution">
    <text evidence="3">The sequence shown here is derived from an EMBL/GenBank/DDBJ whole genome shotgun (WGS) entry which is preliminary data.</text>
</comment>
<dbReference type="Pfam" id="PF00069">
    <property type="entry name" value="Pkinase"/>
    <property type="match status" value="1"/>
</dbReference>
<dbReference type="SUPFAM" id="SSF81901">
    <property type="entry name" value="HCP-like"/>
    <property type="match status" value="6"/>
</dbReference>